<organism evidence="1 2">
    <name type="scientific">Methylocaldum marinum</name>
    <dbReference type="NCBI Taxonomy" id="1432792"/>
    <lineage>
        <taxon>Bacteria</taxon>
        <taxon>Pseudomonadati</taxon>
        <taxon>Pseudomonadota</taxon>
        <taxon>Gammaproteobacteria</taxon>
        <taxon>Methylococcales</taxon>
        <taxon>Methylococcaceae</taxon>
        <taxon>Methylocaldum</taxon>
    </lineage>
</organism>
<keyword evidence="2" id="KW-1185">Reference proteome</keyword>
<dbReference type="KEGG" id="mmai:sS8_1877"/>
<evidence type="ECO:0000313" key="2">
    <source>
        <dbReference type="Proteomes" id="UP000266313"/>
    </source>
</evidence>
<reference evidence="1 2" key="1">
    <citation type="submission" date="2016-12" db="EMBL/GenBank/DDBJ databases">
        <title>Genome sequencing of Methylocaldum marinum.</title>
        <authorList>
            <person name="Takeuchi M."/>
            <person name="Kamagata Y."/>
            <person name="Hiraoka S."/>
            <person name="Oshima K."/>
            <person name="Hattori M."/>
            <person name="Iwasaki W."/>
        </authorList>
    </citation>
    <scope>NUCLEOTIDE SEQUENCE [LARGE SCALE GENOMIC DNA]</scope>
    <source>
        <strain evidence="1 2">S8</strain>
    </source>
</reference>
<dbReference type="Proteomes" id="UP000266313">
    <property type="component" value="Chromosome"/>
</dbReference>
<dbReference type="AlphaFoldDB" id="A0A250KS95"/>
<gene>
    <name evidence="1" type="ORF">sS8_1877</name>
</gene>
<accession>A0A250KS95</accession>
<sequence length="60" mass="6628">MLSEALQPFTLPWTSKTLGPGWSVTEAAPDPRKLMWVVKVPDCWKNGTPFRVAVTCPTSP</sequence>
<name>A0A250KS95_9GAMM</name>
<dbReference type="EMBL" id="AP017928">
    <property type="protein sequence ID" value="BBA33831.1"/>
    <property type="molecule type" value="Genomic_DNA"/>
</dbReference>
<evidence type="ECO:0000313" key="1">
    <source>
        <dbReference type="EMBL" id="BBA33831.1"/>
    </source>
</evidence>
<protein>
    <submittedName>
        <fullName evidence="1">Uncharacterized protein</fullName>
    </submittedName>
</protein>
<proteinExistence type="predicted"/>